<name>F4KRU6_HALH1</name>
<dbReference type="eggNOG" id="COG4771">
    <property type="taxonomic scope" value="Bacteria"/>
</dbReference>
<proteinExistence type="predicted"/>
<dbReference type="InterPro" id="IPR037066">
    <property type="entry name" value="Plug_dom_sf"/>
</dbReference>
<dbReference type="STRING" id="760192.Halhy_2166"/>
<evidence type="ECO:0000256" key="1">
    <source>
        <dbReference type="SAM" id="SignalP"/>
    </source>
</evidence>
<gene>
    <name evidence="2" type="ordered locus">Halhy_2166</name>
</gene>
<dbReference type="OrthoDB" id="9804995at2"/>
<accession>F4KRU6</accession>
<reference evidence="2 3" key="1">
    <citation type="journal article" date="2011" name="Stand. Genomic Sci.">
        <title>Complete genome sequence of Haliscomenobacter hydrossis type strain (O).</title>
        <authorList>
            <consortium name="US DOE Joint Genome Institute (JGI-PGF)"/>
            <person name="Daligault H."/>
            <person name="Lapidus A."/>
            <person name="Zeytun A."/>
            <person name="Nolan M."/>
            <person name="Lucas S."/>
            <person name="Del Rio T.G."/>
            <person name="Tice H."/>
            <person name="Cheng J.F."/>
            <person name="Tapia R."/>
            <person name="Han C."/>
            <person name="Goodwin L."/>
            <person name="Pitluck S."/>
            <person name="Liolios K."/>
            <person name="Pagani I."/>
            <person name="Ivanova N."/>
            <person name="Huntemann M."/>
            <person name="Mavromatis K."/>
            <person name="Mikhailova N."/>
            <person name="Pati A."/>
            <person name="Chen A."/>
            <person name="Palaniappan K."/>
            <person name="Land M."/>
            <person name="Hauser L."/>
            <person name="Brambilla E.M."/>
            <person name="Rohde M."/>
            <person name="Verbarg S."/>
            <person name="Goker M."/>
            <person name="Bristow J."/>
            <person name="Eisen J.A."/>
            <person name="Markowitz V."/>
            <person name="Hugenholtz P."/>
            <person name="Kyrpides N.C."/>
            <person name="Klenk H.P."/>
            <person name="Woyke T."/>
        </authorList>
    </citation>
    <scope>NUCLEOTIDE SEQUENCE [LARGE SCALE GENOMIC DNA]</scope>
    <source>
        <strain evidence="3">ATCC 27775 / DSM 1100 / LMG 10767 / O</strain>
    </source>
</reference>
<dbReference type="AlphaFoldDB" id="F4KRU6"/>
<dbReference type="Pfam" id="PF13715">
    <property type="entry name" value="CarbopepD_reg_2"/>
    <property type="match status" value="1"/>
</dbReference>
<evidence type="ECO:0000313" key="3">
    <source>
        <dbReference type="Proteomes" id="UP000008461"/>
    </source>
</evidence>
<feature type="chain" id="PRO_5003316992" evidence="1">
    <location>
        <begin position="23"/>
        <end position="792"/>
    </location>
</feature>
<dbReference type="HOGENOM" id="CLU_016599_1_2_10"/>
<keyword evidence="3" id="KW-1185">Reference proteome</keyword>
<feature type="signal peptide" evidence="1">
    <location>
        <begin position="1"/>
        <end position="22"/>
    </location>
</feature>
<dbReference type="SUPFAM" id="SSF49464">
    <property type="entry name" value="Carboxypeptidase regulatory domain-like"/>
    <property type="match status" value="1"/>
</dbReference>
<keyword evidence="2" id="KW-0675">Receptor</keyword>
<dbReference type="KEGG" id="hhy:Halhy_2166"/>
<protein>
    <submittedName>
        <fullName evidence="2">TonB-dependent receptor plug</fullName>
    </submittedName>
</protein>
<dbReference type="Proteomes" id="UP000008461">
    <property type="component" value="Chromosome"/>
</dbReference>
<dbReference type="Gene3D" id="2.170.130.10">
    <property type="entry name" value="TonB-dependent receptor, plug domain"/>
    <property type="match status" value="1"/>
</dbReference>
<dbReference type="SUPFAM" id="SSF56935">
    <property type="entry name" value="Porins"/>
    <property type="match status" value="1"/>
</dbReference>
<organism evidence="2 3">
    <name type="scientific">Haliscomenobacter hydrossis (strain ATCC 27775 / DSM 1100 / LMG 10767 / O)</name>
    <dbReference type="NCBI Taxonomy" id="760192"/>
    <lineage>
        <taxon>Bacteria</taxon>
        <taxon>Pseudomonadati</taxon>
        <taxon>Bacteroidota</taxon>
        <taxon>Saprospiria</taxon>
        <taxon>Saprospirales</taxon>
        <taxon>Haliscomenobacteraceae</taxon>
        <taxon>Haliscomenobacter</taxon>
    </lineage>
</organism>
<dbReference type="InterPro" id="IPR008969">
    <property type="entry name" value="CarboxyPept-like_regulatory"/>
</dbReference>
<reference key="2">
    <citation type="submission" date="2011-04" db="EMBL/GenBank/DDBJ databases">
        <title>Complete sequence of chromosome of Haliscomenobacter hydrossis DSM 1100.</title>
        <authorList>
            <consortium name="US DOE Joint Genome Institute (JGI-PGF)"/>
            <person name="Lucas S."/>
            <person name="Han J."/>
            <person name="Lapidus A."/>
            <person name="Bruce D."/>
            <person name="Goodwin L."/>
            <person name="Pitluck S."/>
            <person name="Peters L."/>
            <person name="Kyrpides N."/>
            <person name="Mavromatis K."/>
            <person name="Ivanova N."/>
            <person name="Ovchinnikova G."/>
            <person name="Pagani I."/>
            <person name="Daligault H."/>
            <person name="Detter J.C."/>
            <person name="Han C."/>
            <person name="Land M."/>
            <person name="Hauser L."/>
            <person name="Markowitz V."/>
            <person name="Cheng J.-F."/>
            <person name="Hugenholtz P."/>
            <person name="Woyke T."/>
            <person name="Wu D."/>
            <person name="Verbarg S."/>
            <person name="Frueling A."/>
            <person name="Brambilla E."/>
            <person name="Klenk H.-P."/>
            <person name="Eisen J.A."/>
        </authorList>
    </citation>
    <scope>NUCLEOTIDE SEQUENCE</scope>
    <source>
        <strain>DSM 1100</strain>
    </source>
</reference>
<evidence type="ECO:0000313" key="2">
    <source>
        <dbReference type="EMBL" id="AEE50050.1"/>
    </source>
</evidence>
<sequence length="792" mass="88072">MKALKHLIVLFFLSFLGIQLSAQNSQTVKGTVLDKQSEQALVGVTIELLNLTPAKGAVTDLDGKFVLEEVPLGRQAFHISYLGYNSITVPNVLVSAGKEVVLDLSLEEAVVKMDEVVISAAVNKDKANNDMASVSARSFNVEEVNRFSGGRNDVARLAGSFAGVAAANDSRNDIVIRGNSPTGLLWRLEGIPIPNPNHFSTLGTTGGPVSAINPNLLRSSDFFTSAFPAEYGNAMSGVFDLGFRSGNTDKAEYTFQLAAFSGLEAMAEGPLSKKHNSSYVASFRNSFVQLADVVGIPVGTAAIPNYRDVSFKFDFANSKLGKFSIFGIGASSNIDFLGKDLDEDDLFAESDKDSYVKSRLGILGLRHNIVLGKNAYVRTVASWSTSGNLYNEYELPSAENPERRHITDVNDRTDTWSLSSYYNQKFNARFTLRAGILGQVYDVDTRVLDREDTPNWNTIRDFDGNIGLWQAFAQGLYKLSEKLTLNVGLHSQLLDINNTSAVEPRAALSWQLSPSRTLTIGYGLHNQMQPLPVFFFREEVSPGVFEPSNQELDFTRANHFVLAYDQKIGTDWRVKAETYFQTLDKVPVEMESSSFSLLNAGADFVFPEASFLVNEGTGRNYGVEITVEKFFSKGYYTLVTGSLFDSKYKGSDGIERNTAFNNGYILNVLAGKEFRFGKGGKNAFTFDTKFTTAGGRNFTPINLEVSRAVGEEVLYEDRAFSERYEPYLRWDVKFGYRVNSKKKNLSQQFFMDFQNVTGKQNIFSRRFNTRTNDINDVYQSGFFPDIMYRVQF</sequence>
<keyword evidence="1" id="KW-0732">Signal</keyword>
<dbReference type="RefSeq" id="WP_013764603.1">
    <property type="nucleotide sequence ID" value="NC_015510.1"/>
</dbReference>
<dbReference type="EMBL" id="CP002691">
    <property type="protein sequence ID" value="AEE50050.1"/>
    <property type="molecule type" value="Genomic_DNA"/>
</dbReference>
<dbReference type="Gene3D" id="2.60.40.1120">
    <property type="entry name" value="Carboxypeptidase-like, regulatory domain"/>
    <property type="match status" value="1"/>
</dbReference>